<dbReference type="GO" id="GO:0005829">
    <property type="term" value="C:cytosol"/>
    <property type="evidence" value="ECO:0007669"/>
    <property type="project" value="UniProtKB-ARBA"/>
</dbReference>
<keyword evidence="3" id="KW-0472">Membrane</keyword>
<dbReference type="GO" id="GO:0003730">
    <property type="term" value="F:mRNA 3'-UTR binding"/>
    <property type="evidence" value="ECO:0007669"/>
    <property type="project" value="TreeGrafter"/>
</dbReference>
<dbReference type="PANTHER" id="PTHR12962:SF1">
    <property type="entry name" value="COLD SHOCK DOMAIN-CONTAINING PROTEIN CG9705"/>
    <property type="match status" value="1"/>
</dbReference>
<dbReference type="SMART" id="SM00357">
    <property type="entry name" value="CSP"/>
    <property type="match status" value="1"/>
</dbReference>
<dbReference type="CDD" id="cd04458">
    <property type="entry name" value="CSP_CDS"/>
    <property type="match status" value="1"/>
</dbReference>
<evidence type="ECO:0000256" key="2">
    <source>
        <dbReference type="RuleBase" id="RU000408"/>
    </source>
</evidence>
<protein>
    <recommendedName>
        <fullName evidence="4">CSD domain-containing protein</fullName>
    </recommendedName>
</protein>
<keyword evidence="3" id="KW-1133">Transmembrane helix</keyword>
<keyword evidence="1" id="KW-0597">Phosphoprotein</keyword>
<dbReference type="Pfam" id="PF00313">
    <property type="entry name" value="CSD"/>
    <property type="match status" value="1"/>
</dbReference>
<dbReference type="Proteomes" id="UP000269001">
    <property type="component" value="Unassembled WGS sequence"/>
</dbReference>
<evidence type="ECO:0000313" key="6">
    <source>
        <dbReference type="Proteomes" id="UP000269001"/>
    </source>
</evidence>
<dbReference type="AlphaFoldDB" id="A0A3A8F5S1"/>
<dbReference type="InterPro" id="IPR011129">
    <property type="entry name" value="CSD"/>
</dbReference>
<dbReference type="GO" id="GO:0043488">
    <property type="term" value="P:regulation of mRNA stability"/>
    <property type="evidence" value="ECO:0007669"/>
    <property type="project" value="TreeGrafter"/>
</dbReference>
<feature type="domain" description="CSD" evidence="4">
    <location>
        <begin position="2"/>
        <end position="65"/>
    </location>
</feature>
<dbReference type="Pfam" id="PF05901">
    <property type="entry name" value="Excalibur"/>
    <property type="match status" value="1"/>
</dbReference>
<name>A0A3A8F5S1_9GAMM</name>
<organism evidence="5 6">
    <name type="scientific">Acinetobacter guerrae</name>
    <dbReference type="NCBI Taxonomy" id="1843371"/>
    <lineage>
        <taxon>Bacteria</taxon>
        <taxon>Pseudomonadati</taxon>
        <taxon>Pseudomonadota</taxon>
        <taxon>Gammaproteobacteria</taxon>
        <taxon>Moraxellales</taxon>
        <taxon>Moraxellaceae</taxon>
        <taxon>Acinetobacter</taxon>
    </lineage>
</organism>
<evidence type="ECO:0000313" key="5">
    <source>
        <dbReference type="EMBL" id="RKG36083.1"/>
    </source>
</evidence>
<dbReference type="PROSITE" id="PS00352">
    <property type="entry name" value="CSD_1"/>
    <property type="match status" value="1"/>
</dbReference>
<dbReference type="InterPro" id="IPR052069">
    <property type="entry name" value="Ca-reg_mRNA-binding_domain"/>
</dbReference>
<comment type="subcellular location">
    <subcellularLocation>
        <location evidence="2">Cytoplasm</location>
    </subcellularLocation>
</comment>
<dbReference type="SMART" id="SM00894">
    <property type="entry name" value="Excalibur"/>
    <property type="match status" value="1"/>
</dbReference>
<feature type="transmembrane region" description="Helical" evidence="3">
    <location>
        <begin position="101"/>
        <end position="122"/>
    </location>
</feature>
<dbReference type="EMBL" id="RAXU01000001">
    <property type="protein sequence ID" value="RKG36083.1"/>
    <property type="molecule type" value="Genomic_DNA"/>
</dbReference>
<reference evidence="5 6" key="1">
    <citation type="submission" date="2018-09" db="EMBL/GenBank/DDBJ databases">
        <title>The draft genome of Acinetobacter spp. strains.</title>
        <authorList>
            <person name="Qin J."/>
            <person name="Feng Y."/>
            <person name="Zong Z."/>
        </authorList>
    </citation>
    <scope>NUCLEOTIDE SEQUENCE [LARGE SCALE GENOMIC DNA]</scope>
    <source>
        <strain evidence="5 6">WCHAc060096</strain>
    </source>
</reference>
<dbReference type="InterPro" id="IPR002059">
    <property type="entry name" value="CSP_DNA-bd"/>
</dbReference>
<dbReference type="RefSeq" id="WP_120368563.1">
    <property type="nucleotide sequence ID" value="NZ_RAXU01000001.1"/>
</dbReference>
<dbReference type="InterPro" id="IPR012340">
    <property type="entry name" value="NA-bd_OB-fold"/>
</dbReference>
<comment type="caution">
    <text evidence="5">The sequence shown here is derived from an EMBL/GenBank/DDBJ whole genome shotgun (WGS) entry which is preliminary data.</text>
</comment>
<sequence length="200" mass="22717">MSKSGRIKNYNQERGFGFISLEEGGRDIFFHIKDFPKGILPQLGEKLTFKIVQDGHKTKATDIVRLDYPSEKYVYTSPERYSAPSKKAVLNKNNRSKQSSIFSTMVFMVCVAVFAYFAGGYIQSFVQRYKLSNQVVNQQTLDHANRQAMVSDTNNFKCDGRIHCSQMTSKAEADWFVRNCPGTKMDGDGDGDACENDSRW</sequence>
<keyword evidence="3" id="KW-0812">Transmembrane</keyword>
<dbReference type="InterPro" id="IPR019844">
    <property type="entry name" value="CSD_CS"/>
</dbReference>
<accession>A0A3A8F5S1</accession>
<dbReference type="PROSITE" id="PS51857">
    <property type="entry name" value="CSD_2"/>
    <property type="match status" value="1"/>
</dbReference>
<evidence type="ECO:0000259" key="4">
    <source>
        <dbReference type="PROSITE" id="PS51857"/>
    </source>
</evidence>
<evidence type="ECO:0000256" key="3">
    <source>
        <dbReference type="SAM" id="Phobius"/>
    </source>
</evidence>
<keyword evidence="6" id="KW-1185">Reference proteome</keyword>
<gene>
    <name evidence="5" type="ORF">D7V21_00335</name>
</gene>
<dbReference type="PANTHER" id="PTHR12962">
    <property type="entry name" value="CALCIUM-REGULATED HEAT STABLE PROTEIN CRHSP-24-RELATED"/>
    <property type="match status" value="1"/>
</dbReference>
<dbReference type="SUPFAM" id="SSF50249">
    <property type="entry name" value="Nucleic acid-binding proteins"/>
    <property type="match status" value="1"/>
</dbReference>
<dbReference type="Gene3D" id="2.40.50.140">
    <property type="entry name" value="Nucleic acid-binding proteins"/>
    <property type="match status" value="1"/>
</dbReference>
<evidence type="ECO:0000256" key="1">
    <source>
        <dbReference type="ARBA" id="ARBA00022553"/>
    </source>
</evidence>
<proteinExistence type="predicted"/>
<dbReference type="InterPro" id="IPR008613">
    <property type="entry name" value="Excalibur_Ca-bd_domain"/>
</dbReference>